<keyword evidence="4" id="KW-0963">Cytoplasm</keyword>
<sequence>MYFGTGKDADVFFRGSAVWTAENRSIITSAKPSLDIGEQDMTESMDQYMRAAYEEALLGRKEGGIPIGAVIVRDGEIVSRGHNRRVQEGNPILHGEMDALTNAGRHPASFYRECTLYTTLSPCIMCAGAIVLYKIPEVVIGEDVNYPGEPAFLRSRGVKVTILNDPELIGMMKKYIEENPAVWNEDISEEV</sequence>
<dbReference type="GO" id="GO:0008270">
    <property type="term" value="F:zinc ion binding"/>
    <property type="evidence" value="ECO:0007669"/>
    <property type="project" value="InterPro"/>
</dbReference>
<dbReference type="EC" id="3.5.4.33" evidence="10"/>
<dbReference type="PANTHER" id="PTHR11079:SF190">
    <property type="entry name" value="CYTOSINE DEAMINASE"/>
    <property type="match status" value="1"/>
</dbReference>
<dbReference type="EMBL" id="VSSQ01000165">
    <property type="protein sequence ID" value="MPL82600.1"/>
    <property type="molecule type" value="Genomic_DNA"/>
</dbReference>
<dbReference type="PANTHER" id="PTHR11079">
    <property type="entry name" value="CYTOSINE DEAMINASE FAMILY MEMBER"/>
    <property type="match status" value="1"/>
</dbReference>
<evidence type="ECO:0000256" key="2">
    <source>
        <dbReference type="ARBA" id="ARBA00004496"/>
    </source>
</evidence>
<feature type="domain" description="CMP/dCMP-type deaminase" evidence="9">
    <location>
        <begin position="43"/>
        <end position="156"/>
    </location>
</feature>
<dbReference type="FunFam" id="3.40.140.10:FF:000016">
    <property type="entry name" value="Cytosine deaminase"/>
    <property type="match status" value="1"/>
</dbReference>
<dbReference type="GO" id="GO:0052717">
    <property type="term" value="F:tRNA-specific adenosine-34 deaminase activity"/>
    <property type="evidence" value="ECO:0007669"/>
    <property type="project" value="UniProtKB-EC"/>
</dbReference>
<evidence type="ECO:0000256" key="3">
    <source>
        <dbReference type="ARBA" id="ARBA00011738"/>
    </source>
</evidence>
<comment type="pathway">
    <text evidence="8">Pyrimidine metabolism.</text>
</comment>
<keyword evidence="5" id="KW-0479">Metal-binding</keyword>
<dbReference type="PROSITE" id="PS51747">
    <property type="entry name" value="CYT_DCMP_DEAMINASES_2"/>
    <property type="match status" value="1"/>
</dbReference>
<evidence type="ECO:0000256" key="7">
    <source>
        <dbReference type="ARBA" id="ARBA00022833"/>
    </source>
</evidence>
<dbReference type="GO" id="GO:0008835">
    <property type="term" value="F:diaminohydroxyphosphoribosylaminopyrimidine deaminase activity"/>
    <property type="evidence" value="ECO:0007669"/>
    <property type="project" value="TreeGrafter"/>
</dbReference>
<dbReference type="SUPFAM" id="SSF53927">
    <property type="entry name" value="Cytidine deaminase-like"/>
    <property type="match status" value="1"/>
</dbReference>
<accession>A0A644UU58</accession>
<dbReference type="GO" id="GO:0005737">
    <property type="term" value="C:cytoplasm"/>
    <property type="evidence" value="ECO:0007669"/>
    <property type="project" value="UniProtKB-SubCell"/>
</dbReference>
<comment type="cofactor">
    <cofactor evidence="1">
        <name>Zn(2+)</name>
        <dbReference type="ChEBI" id="CHEBI:29105"/>
    </cofactor>
</comment>
<comment type="subcellular location">
    <subcellularLocation>
        <location evidence="2">Cytoplasm</location>
    </subcellularLocation>
</comment>
<protein>
    <submittedName>
        <fullName evidence="10">tRNA-specific adenosine deaminase</fullName>
        <ecNumber evidence="10">3.5.4.33</ecNumber>
    </submittedName>
</protein>
<evidence type="ECO:0000256" key="1">
    <source>
        <dbReference type="ARBA" id="ARBA00001947"/>
    </source>
</evidence>
<dbReference type="InterPro" id="IPR002125">
    <property type="entry name" value="CMP_dCMP_dom"/>
</dbReference>
<keyword evidence="6 10" id="KW-0378">Hydrolase</keyword>
<dbReference type="InterPro" id="IPR016193">
    <property type="entry name" value="Cytidine_deaminase-like"/>
</dbReference>
<keyword evidence="7" id="KW-0862">Zinc</keyword>
<dbReference type="Gene3D" id="3.40.140.10">
    <property type="entry name" value="Cytidine Deaminase, domain 2"/>
    <property type="match status" value="1"/>
</dbReference>
<dbReference type="GO" id="GO:0072527">
    <property type="term" value="P:pyrimidine-containing compound metabolic process"/>
    <property type="evidence" value="ECO:0007669"/>
    <property type="project" value="UniProtKB-ARBA"/>
</dbReference>
<evidence type="ECO:0000256" key="5">
    <source>
        <dbReference type="ARBA" id="ARBA00022723"/>
    </source>
</evidence>
<name>A0A644UU58_9ZZZZ</name>
<evidence type="ECO:0000313" key="10">
    <source>
        <dbReference type="EMBL" id="MPL82600.1"/>
    </source>
</evidence>
<evidence type="ECO:0000256" key="8">
    <source>
        <dbReference type="ARBA" id="ARBA00060693"/>
    </source>
</evidence>
<reference evidence="10" key="1">
    <citation type="submission" date="2019-08" db="EMBL/GenBank/DDBJ databases">
        <authorList>
            <person name="Kucharzyk K."/>
            <person name="Murdoch R.W."/>
            <person name="Higgins S."/>
            <person name="Loffler F."/>
        </authorList>
    </citation>
    <scope>NUCLEOTIDE SEQUENCE</scope>
</reference>
<comment type="subunit">
    <text evidence="3">Homodimer.</text>
</comment>
<comment type="caution">
    <text evidence="10">The sequence shown here is derived from an EMBL/GenBank/DDBJ whole genome shotgun (WGS) entry which is preliminary data.</text>
</comment>
<evidence type="ECO:0000256" key="4">
    <source>
        <dbReference type="ARBA" id="ARBA00022490"/>
    </source>
</evidence>
<dbReference type="PROSITE" id="PS00903">
    <property type="entry name" value="CYT_DCMP_DEAMINASES_1"/>
    <property type="match status" value="1"/>
</dbReference>
<dbReference type="GO" id="GO:0055086">
    <property type="term" value="P:nucleobase-containing small molecule metabolic process"/>
    <property type="evidence" value="ECO:0007669"/>
    <property type="project" value="UniProtKB-ARBA"/>
</dbReference>
<gene>
    <name evidence="10" type="primary">tadA_18</name>
    <name evidence="10" type="ORF">SDC9_28546</name>
</gene>
<dbReference type="AlphaFoldDB" id="A0A644UU58"/>
<organism evidence="10">
    <name type="scientific">bioreactor metagenome</name>
    <dbReference type="NCBI Taxonomy" id="1076179"/>
    <lineage>
        <taxon>unclassified sequences</taxon>
        <taxon>metagenomes</taxon>
        <taxon>ecological metagenomes</taxon>
    </lineage>
</organism>
<evidence type="ECO:0000259" key="9">
    <source>
        <dbReference type="PROSITE" id="PS51747"/>
    </source>
</evidence>
<proteinExistence type="predicted"/>
<dbReference type="CDD" id="cd01285">
    <property type="entry name" value="nucleoside_deaminase"/>
    <property type="match status" value="1"/>
</dbReference>
<evidence type="ECO:0000256" key="6">
    <source>
        <dbReference type="ARBA" id="ARBA00022801"/>
    </source>
</evidence>
<dbReference type="InterPro" id="IPR016192">
    <property type="entry name" value="APOBEC/CMP_deaminase_Zn-bd"/>
</dbReference>
<dbReference type="Pfam" id="PF00383">
    <property type="entry name" value="dCMP_cyt_deam_1"/>
    <property type="match status" value="1"/>
</dbReference>